<keyword evidence="2" id="KW-1003">Cell membrane</keyword>
<feature type="transmembrane region" description="Helical" evidence="6">
    <location>
        <begin position="25"/>
        <end position="44"/>
    </location>
</feature>
<comment type="caution">
    <text evidence="7">The sequence shown here is derived from an EMBL/GenBank/DDBJ whole genome shotgun (WGS) entry which is preliminary data.</text>
</comment>
<dbReference type="InterPro" id="IPR005538">
    <property type="entry name" value="LrgA/CidA"/>
</dbReference>
<reference evidence="7 8" key="1">
    <citation type="submission" date="2021-03" db="EMBL/GenBank/DDBJ databases">
        <title>Genomic Encyclopedia of Type Strains, Phase IV (KMG-IV): sequencing the most valuable type-strain genomes for metagenomic binning, comparative biology and taxonomic classification.</title>
        <authorList>
            <person name="Goeker M."/>
        </authorList>
    </citation>
    <scope>NUCLEOTIDE SEQUENCE [LARGE SCALE GENOMIC DNA]</scope>
    <source>
        <strain evidence="7 8">DSM 26048</strain>
    </source>
</reference>
<sequence length="116" mass="12594">MLGFAILLGFNLVGNWIQWSLHVPLPGNVIGLILFTAALFLKIIKLKWVDVTASWLTGHMLLFFIPYVVGTIVFFPLIGANWISIGVGLVGSTIGVLVVTGFITSKIQVKVREGDA</sequence>
<evidence type="ECO:0000313" key="8">
    <source>
        <dbReference type="Proteomes" id="UP001519287"/>
    </source>
</evidence>
<dbReference type="EMBL" id="JAGGLB010000032">
    <property type="protein sequence ID" value="MBP1995224.1"/>
    <property type="molecule type" value="Genomic_DNA"/>
</dbReference>
<evidence type="ECO:0000256" key="2">
    <source>
        <dbReference type="ARBA" id="ARBA00022475"/>
    </source>
</evidence>
<protein>
    <submittedName>
        <fullName evidence="7">Holin-like protein</fullName>
    </submittedName>
</protein>
<gene>
    <name evidence="7" type="ORF">J2Z66_006866</name>
</gene>
<organism evidence="7 8">
    <name type="scientific">Paenibacillus eucommiae</name>
    <dbReference type="NCBI Taxonomy" id="1355755"/>
    <lineage>
        <taxon>Bacteria</taxon>
        <taxon>Bacillati</taxon>
        <taxon>Bacillota</taxon>
        <taxon>Bacilli</taxon>
        <taxon>Bacillales</taxon>
        <taxon>Paenibacillaceae</taxon>
        <taxon>Paenibacillus</taxon>
    </lineage>
</organism>
<proteinExistence type="predicted"/>
<evidence type="ECO:0000256" key="4">
    <source>
        <dbReference type="ARBA" id="ARBA00022989"/>
    </source>
</evidence>
<keyword evidence="3 6" id="KW-0812">Transmembrane</keyword>
<evidence type="ECO:0000256" key="6">
    <source>
        <dbReference type="SAM" id="Phobius"/>
    </source>
</evidence>
<dbReference type="Pfam" id="PF03788">
    <property type="entry name" value="LrgA"/>
    <property type="match status" value="1"/>
</dbReference>
<evidence type="ECO:0000313" key="7">
    <source>
        <dbReference type="EMBL" id="MBP1995224.1"/>
    </source>
</evidence>
<accession>A0ABS4J5V4</accession>
<feature type="transmembrane region" description="Helical" evidence="6">
    <location>
        <begin position="82"/>
        <end position="103"/>
    </location>
</feature>
<dbReference type="Proteomes" id="UP001519287">
    <property type="component" value="Unassembled WGS sequence"/>
</dbReference>
<evidence type="ECO:0000256" key="1">
    <source>
        <dbReference type="ARBA" id="ARBA00004651"/>
    </source>
</evidence>
<dbReference type="PANTHER" id="PTHR33931:SF2">
    <property type="entry name" value="HOLIN-LIKE PROTEIN CIDA"/>
    <property type="match status" value="1"/>
</dbReference>
<dbReference type="PANTHER" id="PTHR33931">
    <property type="entry name" value="HOLIN-LIKE PROTEIN CIDA-RELATED"/>
    <property type="match status" value="1"/>
</dbReference>
<keyword evidence="5 6" id="KW-0472">Membrane</keyword>
<evidence type="ECO:0000256" key="5">
    <source>
        <dbReference type="ARBA" id="ARBA00023136"/>
    </source>
</evidence>
<dbReference type="RefSeq" id="WP_209977039.1">
    <property type="nucleotide sequence ID" value="NZ_JAGGLB010000032.1"/>
</dbReference>
<evidence type="ECO:0000256" key="3">
    <source>
        <dbReference type="ARBA" id="ARBA00022692"/>
    </source>
</evidence>
<name>A0ABS4J5V4_9BACL</name>
<keyword evidence="8" id="KW-1185">Reference proteome</keyword>
<comment type="subcellular location">
    <subcellularLocation>
        <location evidence="1">Cell membrane</location>
        <topology evidence="1">Multi-pass membrane protein</topology>
    </subcellularLocation>
</comment>
<keyword evidence="4 6" id="KW-1133">Transmembrane helix</keyword>
<feature type="transmembrane region" description="Helical" evidence="6">
    <location>
        <begin position="56"/>
        <end position="76"/>
    </location>
</feature>